<evidence type="ECO:0000256" key="2">
    <source>
        <dbReference type="ARBA" id="ARBA00022529"/>
    </source>
</evidence>
<accession>A0A8S5U036</accession>
<dbReference type="Gene3D" id="1.10.287.1490">
    <property type="match status" value="1"/>
</dbReference>
<dbReference type="Pfam" id="PF20155">
    <property type="entry name" value="TMP_3"/>
    <property type="match status" value="1"/>
</dbReference>
<feature type="transmembrane region" description="Helical" evidence="4">
    <location>
        <begin position="771"/>
        <end position="787"/>
    </location>
</feature>
<dbReference type="Pfam" id="PF05257">
    <property type="entry name" value="CHAP"/>
    <property type="match status" value="1"/>
</dbReference>
<dbReference type="GO" id="GO:0098003">
    <property type="term" value="P:viral tail assembly"/>
    <property type="evidence" value="ECO:0007669"/>
    <property type="project" value="UniProtKB-KW"/>
</dbReference>
<dbReference type="PROSITE" id="PS50911">
    <property type="entry name" value="CHAP"/>
    <property type="match status" value="1"/>
</dbReference>
<dbReference type="SUPFAM" id="SSF54001">
    <property type="entry name" value="Cysteine proteinases"/>
    <property type="match status" value="1"/>
</dbReference>
<name>A0A8S5U036_9CAUD</name>
<proteinExistence type="predicted"/>
<evidence type="ECO:0000313" key="6">
    <source>
        <dbReference type="EMBL" id="DAF87824.1"/>
    </source>
</evidence>
<keyword evidence="4" id="KW-0812">Transmembrane</keyword>
<dbReference type="EMBL" id="BK015970">
    <property type="protein sequence ID" value="DAF87824.1"/>
    <property type="molecule type" value="Genomic_DNA"/>
</dbReference>
<dbReference type="GO" id="GO:0001897">
    <property type="term" value="P:symbiont-mediated cytolysis of host cell"/>
    <property type="evidence" value="ECO:0007669"/>
    <property type="project" value="UniProtKB-ARBA"/>
</dbReference>
<dbReference type="InterPro" id="IPR007921">
    <property type="entry name" value="CHAP_dom"/>
</dbReference>
<evidence type="ECO:0000256" key="1">
    <source>
        <dbReference type="ARBA" id="ARBA00022465"/>
    </source>
</evidence>
<keyword evidence="1" id="KW-1188">Viral release from host cell</keyword>
<dbReference type="Gene3D" id="3.90.1720.10">
    <property type="entry name" value="endopeptidase domain like (from Nostoc punctiforme)"/>
    <property type="match status" value="1"/>
</dbReference>
<organism evidence="6">
    <name type="scientific">Siphoviridae sp. ctjuy3</name>
    <dbReference type="NCBI Taxonomy" id="2825637"/>
    <lineage>
        <taxon>Viruses</taxon>
        <taxon>Duplodnaviria</taxon>
        <taxon>Heunggongvirae</taxon>
        <taxon>Uroviricota</taxon>
        <taxon>Caudoviricetes</taxon>
    </lineage>
</organism>
<feature type="compositionally biased region" description="Basic and acidic residues" evidence="3">
    <location>
        <begin position="196"/>
        <end position="207"/>
    </location>
</feature>
<dbReference type="SUPFAM" id="SSF53955">
    <property type="entry name" value="Lysozyme-like"/>
    <property type="match status" value="1"/>
</dbReference>
<dbReference type="NCBIfam" id="TIGR02675">
    <property type="entry name" value="tape_meas_nterm"/>
    <property type="match status" value="1"/>
</dbReference>
<feature type="transmembrane region" description="Helical" evidence="4">
    <location>
        <begin position="707"/>
        <end position="725"/>
    </location>
</feature>
<dbReference type="CDD" id="cd13402">
    <property type="entry name" value="LT_TF-like"/>
    <property type="match status" value="1"/>
</dbReference>
<keyword evidence="4" id="KW-0472">Membrane</keyword>
<dbReference type="InterPro" id="IPR023346">
    <property type="entry name" value="Lysozyme-like_dom_sf"/>
</dbReference>
<evidence type="ECO:0000256" key="4">
    <source>
        <dbReference type="SAM" id="Phobius"/>
    </source>
</evidence>
<keyword evidence="2" id="KW-0929">Antimicrobial</keyword>
<dbReference type="InterPro" id="IPR038765">
    <property type="entry name" value="Papain-like_cys_pep_sf"/>
</dbReference>
<dbReference type="InterPro" id="IPR013491">
    <property type="entry name" value="Tape_meas_N"/>
</dbReference>
<evidence type="ECO:0000259" key="5">
    <source>
        <dbReference type="PROSITE" id="PS50911"/>
    </source>
</evidence>
<keyword evidence="1" id="KW-1245">Viral tail assembly</keyword>
<evidence type="ECO:0000256" key="3">
    <source>
        <dbReference type="SAM" id="MobiDB-lite"/>
    </source>
</evidence>
<reference evidence="6" key="1">
    <citation type="journal article" date="2021" name="Proc. Natl. Acad. Sci. U.S.A.">
        <title>A Catalog of Tens of Thousands of Viruses from Human Metagenomes Reveals Hidden Associations with Chronic Diseases.</title>
        <authorList>
            <person name="Tisza M.J."/>
            <person name="Buck C.B."/>
        </authorList>
    </citation>
    <scope>NUCLEOTIDE SEQUENCE</scope>
    <source>
        <strain evidence="6">Ctjuy3</strain>
    </source>
</reference>
<feature type="region of interest" description="Disordered" evidence="3">
    <location>
        <begin position="188"/>
        <end position="208"/>
    </location>
</feature>
<sequence length="1669" mass="182262">MAKVQATMSTEIALDTLQAANSIKRLTQLVNSSTNAWKAQESQMRSAGDYLGAAQAKYDGLGNAIQNQQHKIEKLKQEQSQLKGSTAETAEQYLKYQQQIDQATTRLASLENQQRQAKNSLEYQKSGLAELQKEYKAQNEASETYVRRLKAEGKEDEARQEQLKQYKGSITNLNKQYETQKEMLERVAKQSGRTSSEYRKQKQRLDETATSLAHTRNAADKLNGEIEQSQRSSSLIGRLKDSFKRLGSEVSETETKTSRLKGIFGATFAANLISNGFQNALGAIKGKFDEIAQSSAEYVKYQQTMNATWLTLTGNAEEGKRMVDMTNQMAQAAANSTEMVDGMNQKFYAVTHNTELTKQQTQAILTLQDAFGQTDAAVENFATQWAQMIANGKVQGQDMMSIINVFPEMKNQLKEVAGQELGIANMTQEQYAKLQSDGKITAEMAQKALFELQDKYKDATANFSTTIGGLERTIQSRMPAVVAAFRDPIDKMKNPFLQQIGNWVADPNTEGKFKELGEHVSKGLGTIMDAFSKVFNLGNSTDKLNGLMDGLNKFVDNLSKSIANNAPKIVAFFKEVKDSIVPLLSIGKEFAGGVWETALGMIKGVAGALGTMAGDGKKAKAPVTSLSKALGGIAEHKTAIKTVGSLFATYFVGSKVASGVMKVAKAINMLKNSTVAMTVAQKALAAAQKVSAAAQKVWNLAMASNPIGLIAVAVAAAVTALVLLYKHNKKFKAFVDGMFSAAKKAFSKIFKVTKEIFGKIIDFFKKDWKQVLLFIANPIAGAFALIYKHNKKFKKFVDGIVKNIKDGFSNAGKWLGKTWDGMKKTWTGAMDSMTKSTKKGFEKTKTYFTGGEKGIKAFTNTAKKLLVISNPVVAGFELMYKHNKPFKKFVDSTVDHVKDMAKGVAKHMNSLKKDWGEKWDNVKKFASKTWEGIKGNATEAMTALGKDIDKHHKGINKNWFDGWENSKKFLSKKWDEIGALTQEKFGVNITKLITDALTNIAKFFKDTWDNVKKGFGEMWDGMKKLAGDGINAVIALPNAGIDGINKLISDFGGSKEAISKIPKVKFAGGTGMFSSYRNPITKPTLATLNDGYDSPETNNQEMVILPNGKSFLPQGRNVEYLLPAGSEVINASELAMLMGVERGAFAKGTGFWSKIWDTATNVAGSVWDTMKNGVDKFMKMIEFVGDVVKDPVGSLAKKFSPNADKLAGMFNPLGNALYKKPVEEAKNWWKELWSMANASMDEGTVAMGAKGDDYRFKDKAKDAGADPWGYFYRECVSFVASRLANLGVKPSLFSHLGNGNQWVSASVPHLSRPKPGTVAVYTGGPVSSNHVDFVTAVHGNTYDGEEYNYGGNGQYHQYAGRHISNAATFLDFGVRDSGSSGGDDSKPLKDRNNPLQTLIKRQVGGMFEWIKKTLGPLLSPPGGGEDGPQGTGVSRWRESVVRALKANGLPATNEYVGAWLRQIQSESSGNPNAVQGGYVDINTLTGDLAKGLVQTTSSTFNSFKHKGHGNIFNGYDNLLAGIAYAKSRYGSNMLSVIGHGHGYANGGLVHKNGVYELAEGDMPEYVIPTDIAKRGRAWQLLTEAVARFAGDAPQGDHDNTSDRERVSVLESKLDVMIDLLGQLVTNGSNPIEVRNVIDGRSVSNGLAPFMTKATNDYKRRQALLGGSII</sequence>
<feature type="domain" description="Peptidase C51" evidence="5">
    <location>
        <begin position="1250"/>
        <end position="1371"/>
    </location>
</feature>
<protein>
    <submittedName>
        <fullName evidence="6">Tail tape measure</fullName>
    </submittedName>
</protein>
<keyword evidence="4" id="KW-1133">Transmembrane helix</keyword>